<dbReference type="AlphaFoldDB" id="A0A3N4LCW1"/>
<dbReference type="OrthoDB" id="5452532at2759"/>
<evidence type="ECO:0000313" key="2">
    <source>
        <dbReference type="EMBL" id="RPB18501.1"/>
    </source>
</evidence>
<keyword evidence="3" id="KW-1185">Reference proteome</keyword>
<gene>
    <name evidence="2" type="ORF">L211DRAFT_854064</name>
</gene>
<accession>A0A3N4LCW1</accession>
<name>A0A3N4LCW1_9PEZI</name>
<dbReference type="Proteomes" id="UP000267821">
    <property type="component" value="Unassembled WGS sequence"/>
</dbReference>
<feature type="compositionally biased region" description="Basic and acidic residues" evidence="1">
    <location>
        <begin position="97"/>
        <end position="113"/>
    </location>
</feature>
<organism evidence="2 3">
    <name type="scientific">Terfezia boudieri ATCC MYA-4762</name>
    <dbReference type="NCBI Taxonomy" id="1051890"/>
    <lineage>
        <taxon>Eukaryota</taxon>
        <taxon>Fungi</taxon>
        <taxon>Dikarya</taxon>
        <taxon>Ascomycota</taxon>
        <taxon>Pezizomycotina</taxon>
        <taxon>Pezizomycetes</taxon>
        <taxon>Pezizales</taxon>
        <taxon>Pezizaceae</taxon>
        <taxon>Terfezia</taxon>
    </lineage>
</organism>
<feature type="compositionally biased region" description="Acidic residues" evidence="1">
    <location>
        <begin position="123"/>
        <end position="151"/>
    </location>
</feature>
<evidence type="ECO:0000256" key="1">
    <source>
        <dbReference type="SAM" id="MobiDB-lite"/>
    </source>
</evidence>
<reference evidence="2 3" key="1">
    <citation type="journal article" date="2018" name="Nat. Ecol. Evol.">
        <title>Pezizomycetes genomes reveal the molecular basis of ectomycorrhizal truffle lifestyle.</title>
        <authorList>
            <person name="Murat C."/>
            <person name="Payen T."/>
            <person name="Noel B."/>
            <person name="Kuo A."/>
            <person name="Morin E."/>
            <person name="Chen J."/>
            <person name="Kohler A."/>
            <person name="Krizsan K."/>
            <person name="Balestrini R."/>
            <person name="Da Silva C."/>
            <person name="Montanini B."/>
            <person name="Hainaut M."/>
            <person name="Levati E."/>
            <person name="Barry K.W."/>
            <person name="Belfiori B."/>
            <person name="Cichocki N."/>
            <person name="Clum A."/>
            <person name="Dockter R.B."/>
            <person name="Fauchery L."/>
            <person name="Guy J."/>
            <person name="Iotti M."/>
            <person name="Le Tacon F."/>
            <person name="Lindquist E.A."/>
            <person name="Lipzen A."/>
            <person name="Malagnac F."/>
            <person name="Mello A."/>
            <person name="Molinier V."/>
            <person name="Miyauchi S."/>
            <person name="Poulain J."/>
            <person name="Riccioni C."/>
            <person name="Rubini A."/>
            <person name="Sitrit Y."/>
            <person name="Splivallo R."/>
            <person name="Traeger S."/>
            <person name="Wang M."/>
            <person name="Zifcakova L."/>
            <person name="Wipf D."/>
            <person name="Zambonelli A."/>
            <person name="Paolocci F."/>
            <person name="Nowrousian M."/>
            <person name="Ottonello S."/>
            <person name="Baldrian P."/>
            <person name="Spatafora J.W."/>
            <person name="Henrissat B."/>
            <person name="Nagy L.G."/>
            <person name="Aury J.M."/>
            <person name="Wincker P."/>
            <person name="Grigoriev I.V."/>
            <person name="Bonfante P."/>
            <person name="Martin F.M."/>
        </authorList>
    </citation>
    <scope>NUCLEOTIDE SEQUENCE [LARGE SCALE GENOMIC DNA]</scope>
    <source>
        <strain evidence="2 3">ATCC MYA-4762</strain>
    </source>
</reference>
<proteinExistence type="predicted"/>
<evidence type="ECO:0000313" key="3">
    <source>
        <dbReference type="Proteomes" id="UP000267821"/>
    </source>
</evidence>
<dbReference type="EMBL" id="ML121625">
    <property type="protein sequence ID" value="RPB18501.1"/>
    <property type="molecule type" value="Genomic_DNA"/>
</dbReference>
<sequence>MLEQSLLKVIWLGIVKHCQVHGKVLQWEQAKSYSIDNDELDEYTKELAEDLKRAEETHLIPCGYFEEGSLILPDTEGEVDDVLTICDENIIHSLESERYDSLRENFEDTEKDSSNMVDTGSEAVEDEEKDGEDNSEDSDSENTDLEDDEDSNGQSEDKDSEDKL</sequence>
<feature type="region of interest" description="Disordered" evidence="1">
    <location>
        <begin position="97"/>
        <end position="164"/>
    </location>
</feature>
<feature type="compositionally biased region" description="Basic and acidic residues" evidence="1">
    <location>
        <begin position="155"/>
        <end position="164"/>
    </location>
</feature>
<dbReference type="InParanoid" id="A0A3N4LCW1"/>
<protein>
    <submittedName>
        <fullName evidence="2">Uncharacterized protein</fullName>
    </submittedName>
</protein>